<dbReference type="Proteomes" id="UP001218362">
    <property type="component" value="Chromosome"/>
</dbReference>
<dbReference type="EMBL" id="CP119316">
    <property type="protein sequence ID" value="WEK47572.1"/>
    <property type="molecule type" value="Genomic_DNA"/>
</dbReference>
<evidence type="ECO:0000313" key="1">
    <source>
        <dbReference type="EMBL" id="WEK47572.1"/>
    </source>
</evidence>
<protein>
    <submittedName>
        <fullName evidence="1">Uncharacterized protein</fullName>
    </submittedName>
</protein>
<proteinExistence type="predicted"/>
<sequence>MTLSKLDMPKLDIASLPDLDTPTGVHGSRLEQKTDDPVLILMTYVYAVQHGG</sequence>
<accession>A0AAJ6BNZ4</accession>
<dbReference type="AlphaFoldDB" id="A0AAJ6BNZ4"/>
<evidence type="ECO:0000313" key="2">
    <source>
        <dbReference type="Proteomes" id="UP001218362"/>
    </source>
</evidence>
<organism evidence="1 2">
    <name type="scientific">Candidatus Andeanibacterium colombiense</name>
    <dbReference type="NCBI Taxonomy" id="3121345"/>
    <lineage>
        <taxon>Bacteria</taxon>
        <taxon>Pseudomonadati</taxon>
        <taxon>Pseudomonadota</taxon>
        <taxon>Alphaproteobacteria</taxon>
        <taxon>Sphingomonadales</taxon>
        <taxon>Sphingomonadaceae</taxon>
        <taxon>Candidatus Andeanibacterium</taxon>
    </lineage>
</organism>
<reference evidence="1" key="1">
    <citation type="submission" date="2023-03" db="EMBL/GenBank/DDBJ databases">
        <title>Andean soil-derived lignocellulolytic bacterial consortium as a source of novel taxa and putative plastic-active enzymes.</title>
        <authorList>
            <person name="Diaz-Garcia L."/>
            <person name="Chuvochina M."/>
            <person name="Feuerriegel G."/>
            <person name="Bunk B."/>
            <person name="Sproer C."/>
            <person name="Streit W.R."/>
            <person name="Rodriguez L.M."/>
            <person name="Overmann J."/>
            <person name="Jimenez D.J."/>
        </authorList>
    </citation>
    <scope>NUCLEOTIDE SEQUENCE</scope>
    <source>
        <strain evidence="1">MAG 26</strain>
    </source>
</reference>
<name>A0AAJ6BNZ4_9SPHN</name>
<gene>
    <name evidence="1" type="ORF">P0Y56_04565</name>
</gene>
<dbReference type="KEGG" id="acob:P0Y56_04565"/>